<organism evidence="1 2">
    <name type="scientific">Linnemannia gamsii</name>
    <dbReference type="NCBI Taxonomy" id="64522"/>
    <lineage>
        <taxon>Eukaryota</taxon>
        <taxon>Fungi</taxon>
        <taxon>Fungi incertae sedis</taxon>
        <taxon>Mucoromycota</taxon>
        <taxon>Mortierellomycotina</taxon>
        <taxon>Mortierellomycetes</taxon>
        <taxon>Mortierellales</taxon>
        <taxon>Mortierellaceae</taxon>
        <taxon>Linnemannia</taxon>
    </lineage>
</organism>
<name>A0ABQ7JJS9_9FUNG</name>
<gene>
    <name evidence="1" type="ORF">BGZ96_003194</name>
</gene>
<protein>
    <submittedName>
        <fullName evidence="1">Uncharacterized protein</fullName>
    </submittedName>
</protein>
<accession>A0ABQ7JJS9</accession>
<reference evidence="1 2" key="1">
    <citation type="journal article" date="2020" name="Fungal Divers.">
        <title>Resolving the Mortierellaceae phylogeny through synthesis of multi-gene phylogenetics and phylogenomics.</title>
        <authorList>
            <person name="Vandepol N."/>
            <person name="Liber J."/>
            <person name="Desiro A."/>
            <person name="Na H."/>
            <person name="Kennedy M."/>
            <person name="Barry K."/>
            <person name="Grigoriev I.V."/>
            <person name="Miller A.N."/>
            <person name="O'Donnell K."/>
            <person name="Stajich J.E."/>
            <person name="Bonito G."/>
        </authorList>
    </citation>
    <scope>NUCLEOTIDE SEQUENCE [LARGE SCALE GENOMIC DNA]</scope>
    <source>
        <strain evidence="1 2">AD045</strain>
    </source>
</reference>
<evidence type="ECO:0000313" key="1">
    <source>
        <dbReference type="EMBL" id="KAG0276659.1"/>
    </source>
</evidence>
<dbReference type="Proteomes" id="UP001194696">
    <property type="component" value="Unassembled WGS sequence"/>
</dbReference>
<keyword evidence="2" id="KW-1185">Reference proteome</keyword>
<sequence>MYCRHSKCRTGLLLAQVIEESCPNARSLRHSLLQFDGPYIPYDESDGLASIIKACTPGNLDHVAVALRTFEDTIKDALSRHGDRLEVLEIALQYHERWGISARAYEVQDVSILLEGVKECHELENMSSIEFPFIVRNAEVITNVEYERMDQFLQDLKGEIPASEDVLPTGWRYSERVVFGLNQSVSTEELRRLAFKAIEGPLLTTLILNMDWFDKDVK</sequence>
<comment type="caution">
    <text evidence="1">The sequence shown here is derived from an EMBL/GenBank/DDBJ whole genome shotgun (WGS) entry which is preliminary data.</text>
</comment>
<evidence type="ECO:0000313" key="2">
    <source>
        <dbReference type="Proteomes" id="UP001194696"/>
    </source>
</evidence>
<dbReference type="EMBL" id="JAAAIM010001663">
    <property type="protein sequence ID" value="KAG0276659.1"/>
    <property type="molecule type" value="Genomic_DNA"/>
</dbReference>
<proteinExistence type="predicted"/>